<evidence type="ECO:0000259" key="2">
    <source>
        <dbReference type="Pfam" id="PF24983"/>
    </source>
</evidence>
<organism evidence="3 4">
    <name type="scientific">Cylicocyclus nassatus</name>
    <name type="common">Nematode worm</name>
    <dbReference type="NCBI Taxonomy" id="53992"/>
    <lineage>
        <taxon>Eukaryota</taxon>
        <taxon>Metazoa</taxon>
        <taxon>Ecdysozoa</taxon>
        <taxon>Nematoda</taxon>
        <taxon>Chromadorea</taxon>
        <taxon>Rhabditida</taxon>
        <taxon>Rhabditina</taxon>
        <taxon>Rhabditomorpha</taxon>
        <taxon>Strongyloidea</taxon>
        <taxon>Strongylidae</taxon>
        <taxon>Cylicocyclus</taxon>
    </lineage>
</organism>
<keyword evidence="4" id="KW-1185">Reference proteome</keyword>
<feature type="region of interest" description="Disordered" evidence="1">
    <location>
        <begin position="251"/>
        <end position="270"/>
    </location>
</feature>
<feature type="region of interest" description="Disordered" evidence="1">
    <location>
        <begin position="42"/>
        <end position="75"/>
    </location>
</feature>
<reference evidence="3" key="1">
    <citation type="submission" date="2023-07" db="EMBL/GenBank/DDBJ databases">
        <authorList>
            <consortium name="CYATHOMIX"/>
        </authorList>
    </citation>
    <scope>NUCLEOTIDE SEQUENCE</scope>
    <source>
        <strain evidence="3">N/A</strain>
    </source>
</reference>
<comment type="caution">
    <text evidence="3">The sequence shown here is derived from an EMBL/GenBank/DDBJ whole genome shotgun (WGS) entry which is preliminary data.</text>
</comment>
<sequence length="304" mass="35142">MTDIETRARYQKLGHHITELLEKQNAQQRKVERTAEDYGISKVSAIADRTKENDEEQEEFENEKHAHPATTRSRGGLLRWKDGRQTIEKATEEEDSGSIPDENTVLMATRIVTVWNQQHLLENALDKKETRKVTDFFENADLKSSYGSMVANLIEKAVRRAIRRTITNTNENLGFTISDDERYFLMKRLRARRILLEILSKNPSLLPASWVSRAAAGVVEEGKVQEEKPKGQQPQCRIAHTRSDYGMRAHKRRNPHRKDLNQVRPYDRKKRTAKLKIHAVEIGETKVQEMKASKETEDEVSNKV</sequence>
<evidence type="ECO:0000256" key="1">
    <source>
        <dbReference type="SAM" id="MobiDB-lite"/>
    </source>
</evidence>
<proteinExistence type="predicted"/>
<dbReference type="AlphaFoldDB" id="A0AA36M168"/>
<dbReference type="EMBL" id="CATQJL010000112">
    <property type="protein sequence ID" value="CAJ0595429.1"/>
    <property type="molecule type" value="Genomic_DNA"/>
</dbReference>
<dbReference type="Proteomes" id="UP001176961">
    <property type="component" value="Unassembled WGS sequence"/>
</dbReference>
<gene>
    <name evidence="3" type="ORF">CYNAS_LOCUS7412</name>
</gene>
<dbReference type="Pfam" id="PF24983">
    <property type="entry name" value="DUF7774"/>
    <property type="match status" value="1"/>
</dbReference>
<protein>
    <recommendedName>
        <fullName evidence="2">DUF7774 domain-containing protein</fullName>
    </recommendedName>
</protein>
<name>A0AA36M168_CYLNA</name>
<evidence type="ECO:0000313" key="3">
    <source>
        <dbReference type="EMBL" id="CAJ0595429.1"/>
    </source>
</evidence>
<feature type="domain" description="DUF7774" evidence="2">
    <location>
        <begin position="103"/>
        <end position="198"/>
    </location>
</feature>
<dbReference type="InterPro" id="IPR056676">
    <property type="entry name" value="DUF7774"/>
</dbReference>
<dbReference type="PANTHER" id="PTHR38630:SF1">
    <property type="entry name" value="DEK_C DOMAIN-CONTAINING PROTEIN-RELATED"/>
    <property type="match status" value="1"/>
</dbReference>
<evidence type="ECO:0000313" key="4">
    <source>
        <dbReference type="Proteomes" id="UP001176961"/>
    </source>
</evidence>
<accession>A0AA36M168</accession>
<dbReference type="PANTHER" id="PTHR38630">
    <property type="entry name" value="PROTEIN CBG12780"/>
    <property type="match status" value="1"/>
</dbReference>